<dbReference type="AlphaFoldDB" id="A0A4R7UY94"/>
<dbReference type="Gene3D" id="3.40.50.720">
    <property type="entry name" value="NAD(P)-binding Rossmann-like Domain"/>
    <property type="match status" value="1"/>
</dbReference>
<dbReference type="PANTHER" id="PTHR42760">
    <property type="entry name" value="SHORT-CHAIN DEHYDROGENASES/REDUCTASES FAMILY MEMBER"/>
    <property type="match status" value="1"/>
</dbReference>
<dbReference type="InterPro" id="IPR057326">
    <property type="entry name" value="KR_dom"/>
</dbReference>
<dbReference type="PRINTS" id="PR00080">
    <property type="entry name" value="SDRFAMILY"/>
</dbReference>
<dbReference type="RefSeq" id="WP_133907991.1">
    <property type="nucleotide sequence ID" value="NZ_SOCP01000021.1"/>
</dbReference>
<sequence>MPEFDGRTILITGGGTGIGLATARRLVDAGANVVLAARRTDTIDAAAKELDPSGDRVLAVATDVSVVAELDELVDRIRISFGRLDGVFANAGVAFSSRIETVTENDFDRIVGVNFKGTFFTIQKAVPLFDTGGSVVINGTCLTHRGNGFASVYAATKAAVTNLTRTLASDLAGRNIRVNAVSPGFVPTDLLDTVVPTEAHEAIRSGVPLGRLGRPEDVADAVTFLLSPRAAYITGQDLGVDGGLTHSDPV</sequence>
<reference evidence="4 5" key="1">
    <citation type="submission" date="2019-03" db="EMBL/GenBank/DDBJ databases">
        <title>Genomic Encyclopedia of Archaeal and Bacterial Type Strains, Phase II (KMG-II): from individual species to whole genera.</title>
        <authorList>
            <person name="Goeker M."/>
        </authorList>
    </citation>
    <scope>NUCLEOTIDE SEQUENCE [LARGE SCALE GENOMIC DNA]</scope>
    <source>
        <strain evidence="4 5">DSM 45499</strain>
    </source>
</reference>
<dbReference type="FunFam" id="3.40.50.720:FF:000084">
    <property type="entry name" value="Short-chain dehydrogenase reductase"/>
    <property type="match status" value="1"/>
</dbReference>
<dbReference type="Proteomes" id="UP000294927">
    <property type="component" value="Unassembled WGS sequence"/>
</dbReference>
<evidence type="ECO:0000313" key="4">
    <source>
        <dbReference type="EMBL" id="TDV41052.1"/>
    </source>
</evidence>
<accession>A0A4R7UY94</accession>
<comment type="similarity">
    <text evidence="1">Belongs to the short-chain dehydrogenases/reductases (SDR) family.</text>
</comment>
<evidence type="ECO:0000313" key="5">
    <source>
        <dbReference type="Proteomes" id="UP000294927"/>
    </source>
</evidence>
<dbReference type="PRINTS" id="PR00081">
    <property type="entry name" value="GDHRDH"/>
</dbReference>
<protein>
    <submittedName>
        <fullName evidence="4">NAD(P)-dependent dehydrogenase (Short-subunit alcohol dehydrogenase family)</fullName>
    </submittedName>
</protein>
<dbReference type="EMBL" id="SOCP01000021">
    <property type="protein sequence ID" value="TDV41052.1"/>
    <property type="molecule type" value="Genomic_DNA"/>
</dbReference>
<evidence type="ECO:0000256" key="2">
    <source>
        <dbReference type="ARBA" id="ARBA00023002"/>
    </source>
</evidence>
<keyword evidence="2" id="KW-0560">Oxidoreductase</keyword>
<organism evidence="4 5">
    <name type="scientific">Actinophytocola oryzae</name>
    <dbReference type="NCBI Taxonomy" id="502181"/>
    <lineage>
        <taxon>Bacteria</taxon>
        <taxon>Bacillati</taxon>
        <taxon>Actinomycetota</taxon>
        <taxon>Actinomycetes</taxon>
        <taxon>Pseudonocardiales</taxon>
        <taxon>Pseudonocardiaceae</taxon>
    </lineage>
</organism>
<feature type="domain" description="Ketoreductase" evidence="3">
    <location>
        <begin position="7"/>
        <end position="175"/>
    </location>
</feature>
<dbReference type="CDD" id="cd05233">
    <property type="entry name" value="SDR_c"/>
    <property type="match status" value="1"/>
</dbReference>
<dbReference type="InterPro" id="IPR036291">
    <property type="entry name" value="NAD(P)-bd_dom_sf"/>
</dbReference>
<dbReference type="PANTHER" id="PTHR42760:SF133">
    <property type="entry name" value="3-OXOACYL-[ACYL-CARRIER-PROTEIN] REDUCTASE"/>
    <property type="match status" value="1"/>
</dbReference>
<evidence type="ECO:0000259" key="3">
    <source>
        <dbReference type="SMART" id="SM00822"/>
    </source>
</evidence>
<dbReference type="SMART" id="SM00822">
    <property type="entry name" value="PKS_KR"/>
    <property type="match status" value="1"/>
</dbReference>
<dbReference type="GO" id="GO:0016616">
    <property type="term" value="F:oxidoreductase activity, acting on the CH-OH group of donors, NAD or NADP as acceptor"/>
    <property type="evidence" value="ECO:0007669"/>
    <property type="project" value="TreeGrafter"/>
</dbReference>
<keyword evidence="5" id="KW-1185">Reference proteome</keyword>
<evidence type="ECO:0000256" key="1">
    <source>
        <dbReference type="ARBA" id="ARBA00006484"/>
    </source>
</evidence>
<gene>
    <name evidence="4" type="ORF">CLV71_121118</name>
</gene>
<dbReference type="Pfam" id="PF13561">
    <property type="entry name" value="adh_short_C2"/>
    <property type="match status" value="1"/>
</dbReference>
<dbReference type="SUPFAM" id="SSF51735">
    <property type="entry name" value="NAD(P)-binding Rossmann-fold domains"/>
    <property type="match status" value="1"/>
</dbReference>
<comment type="caution">
    <text evidence="4">The sequence shown here is derived from an EMBL/GenBank/DDBJ whole genome shotgun (WGS) entry which is preliminary data.</text>
</comment>
<dbReference type="GO" id="GO:0006633">
    <property type="term" value="P:fatty acid biosynthetic process"/>
    <property type="evidence" value="ECO:0007669"/>
    <property type="project" value="TreeGrafter"/>
</dbReference>
<dbReference type="OrthoDB" id="9803333at2"/>
<dbReference type="NCBIfam" id="NF005559">
    <property type="entry name" value="PRK07231.1"/>
    <property type="match status" value="1"/>
</dbReference>
<dbReference type="GO" id="GO:0048038">
    <property type="term" value="F:quinone binding"/>
    <property type="evidence" value="ECO:0007669"/>
    <property type="project" value="TreeGrafter"/>
</dbReference>
<proteinExistence type="inferred from homology"/>
<name>A0A4R7UY94_9PSEU</name>
<dbReference type="InterPro" id="IPR002347">
    <property type="entry name" value="SDR_fam"/>
</dbReference>